<dbReference type="GO" id="GO:0032153">
    <property type="term" value="C:cell division site"/>
    <property type="evidence" value="ECO:0007669"/>
    <property type="project" value="UniProtKB-UniRule"/>
</dbReference>
<evidence type="ECO:0000313" key="11">
    <source>
        <dbReference type="EMBL" id="MBT0962489.1"/>
    </source>
</evidence>
<dbReference type="InterPro" id="IPR034746">
    <property type="entry name" value="POTRA"/>
</dbReference>
<dbReference type="InterPro" id="IPR026579">
    <property type="entry name" value="FtsQ"/>
</dbReference>
<dbReference type="InterPro" id="IPR005548">
    <property type="entry name" value="Cell_div_FtsQ/DivIB_C"/>
</dbReference>
<organism evidence="11 12">
    <name type="scientific">Denitromonas iodatirespirans</name>
    <dbReference type="NCBI Taxonomy" id="2795389"/>
    <lineage>
        <taxon>Bacteria</taxon>
        <taxon>Pseudomonadati</taxon>
        <taxon>Pseudomonadota</taxon>
        <taxon>Betaproteobacteria</taxon>
        <taxon>Rhodocyclales</taxon>
        <taxon>Zoogloeaceae</taxon>
        <taxon>Denitromonas</taxon>
    </lineage>
</organism>
<proteinExistence type="inferred from homology"/>
<keyword evidence="12" id="KW-1185">Reference proteome</keyword>
<accession>A0A944D9K0</accession>
<keyword evidence="4 9" id="KW-0132">Cell division</keyword>
<dbReference type="EMBL" id="JAEKFT010000017">
    <property type="protein sequence ID" value="MBT0962489.1"/>
    <property type="molecule type" value="Genomic_DNA"/>
</dbReference>
<dbReference type="AlphaFoldDB" id="A0A944D9K0"/>
<reference evidence="12" key="1">
    <citation type="journal article" date="2022" name="ISME J.">
        <title>Genetic and phylogenetic analysis of dissimilatory iodate-reducing bacteria identifies potential niches across the world's oceans.</title>
        <authorList>
            <person name="Reyes-Umana V."/>
            <person name="Henning Z."/>
            <person name="Lee K."/>
            <person name="Barnum T.P."/>
            <person name="Coates J.D."/>
        </authorList>
    </citation>
    <scope>NUCLEOTIDE SEQUENCE [LARGE SCALE GENOMIC DNA]</scope>
    <source>
        <strain evidence="12">IR12</strain>
    </source>
</reference>
<comment type="similarity">
    <text evidence="9">Belongs to the FtsQ/DivIB family. FtsQ subfamily.</text>
</comment>
<name>A0A944D9K0_DENI1</name>
<sequence>MIGYALVTWLAARPAFQLREVTVLTPPAQVSAEQLQYAARSAVKGNFFTVDLVQVREAFEKLPWVRRAQVRRHWPDTLEVRLEEHQAVAYWTVNDSGDTRLVNRQGEVFVAASNAHMPAFLGPEGYAGYLLANYARFSELLAPMGRELVELGLSAREAWQLTLDDGLVIRLGRDREKAHVEERIARFVATYPKALAKLPEPMTVAVVDLRYPNGFALLPAGDKKAVESKK</sequence>
<evidence type="ECO:0000256" key="1">
    <source>
        <dbReference type="ARBA" id="ARBA00004370"/>
    </source>
</evidence>
<dbReference type="Gene3D" id="3.10.20.310">
    <property type="entry name" value="membrane protein fhac"/>
    <property type="match status" value="1"/>
</dbReference>
<dbReference type="PANTHER" id="PTHR35851">
    <property type="entry name" value="CELL DIVISION PROTEIN FTSQ"/>
    <property type="match status" value="1"/>
</dbReference>
<keyword evidence="2 9" id="KW-1003">Cell membrane</keyword>
<dbReference type="PROSITE" id="PS51779">
    <property type="entry name" value="POTRA"/>
    <property type="match status" value="1"/>
</dbReference>
<keyword evidence="7 9" id="KW-0472">Membrane</keyword>
<dbReference type="InterPro" id="IPR013685">
    <property type="entry name" value="POTRA_FtsQ_type"/>
</dbReference>
<evidence type="ECO:0000256" key="3">
    <source>
        <dbReference type="ARBA" id="ARBA00022519"/>
    </source>
</evidence>
<evidence type="ECO:0000256" key="4">
    <source>
        <dbReference type="ARBA" id="ARBA00022618"/>
    </source>
</evidence>
<protein>
    <recommendedName>
        <fullName evidence="9">Cell division protein FtsQ</fullName>
    </recommendedName>
</protein>
<feature type="domain" description="POTRA" evidence="10">
    <location>
        <begin position="16"/>
        <end position="85"/>
    </location>
</feature>
<keyword evidence="5 9" id="KW-0812">Transmembrane</keyword>
<dbReference type="Gene3D" id="3.40.50.11690">
    <property type="entry name" value="Cell division protein FtsQ/DivIB"/>
    <property type="match status" value="1"/>
</dbReference>
<comment type="subcellular location">
    <subcellularLocation>
        <location evidence="9">Cell inner membrane</location>
        <topology evidence="9">Single-pass type II membrane protein</topology>
    </subcellularLocation>
    <subcellularLocation>
        <location evidence="1">Membrane</location>
    </subcellularLocation>
    <text evidence="9">Localizes to the division septum.</text>
</comment>
<evidence type="ECO:0000259" key="10">
    <source>
        <dbReference type="PROSITE" id="PS51779"/>
    </source>
</evidence>
<dbReference type="Proteomes" id="UP000694660">
    <property type="component" value="Unassembled WGS sequence"/>
</dbReference>
<evidence type="ECO:0000256" key="9">
    <source>
        <dbReference type="HAMAP-Rule" id="MF_00911"/>
    </source>
</evidence>
<keyword evidence="8 9" id="KW-0131">Cell cycle</keyword>
<evidence type="ECO:0000256" key="5">
    <source>
        <dbReference type="ARBA" id="ARBA00022692"/>
    </source>
</evidence>
<keyword evidence="6 9" id="KW-1133">Transmembrane helix</keyword>
<dbReference type="GO" id="GO:0090529">
    <property type="term" value="P:cell septum assembly"/>
    <property type="evidence" value="ECO:0007669"/>
    <property type="project" value="InterPro"/>
</dbReference>
<dbReference type="Pfam" id="PF03799">
    <property type="entry name" value="FtsQ_DivIB_C"/>
    <property type="match status" value="1"/>
</dbReference>
<evidence type="ECO:0000313" key="12">
    <source>
        <dbReference type="Proteomes" id="UP000694660"/>
    </source>
</evidence>
<evidence type="ECO:0000256" key="6">
    <source>
        <dbReference type="ARBA" id="ARBA00022989"/>
    </source>
</evidence>
<evidence type="ECO:0000256" key="7">
    <source>
        <dbReference type="ARBA" id="ARBA00023136"/>
    </source>
</evidence>
<dbReference type="HAMAP" id="MF_00911">
    <property type="entry name" value="FtsQ_subfam"/>
    <property type="match status" value="1"/>
</dbReference>
<comment type="function">
    <text evidence="9">Essential cell division protein. May link together the upstream cell division proteins, which are predominantly cytoplasmic, with the downstream cell division proteins, which are predominantly periplasmic. May control correct divisome assembly.</text>
</comment>
<dbReference type="GO" id="GO:0043093">
    <property type="term" value="P:FtsZ-dependent cytokinesis"/>
    <property type="evidence" value="ECO:0007669"/>
    <property type="project" value="UniProtKB-UniRule"/>
</dbReference>
<dbReference type="InterPro" id="IPR045335">
    <property type="entry name" value="FtsQ_C_sf"/>
</dbReference>
<evidence type="ECO:0000256" key="8">
    <source>
        <dbReference type="ARBA" id="ARBA00023306"/>
    </source>
</evidence>
<dbReference type="PANTHER" id="PTHR35851:SF1">
    <property type="entry name" value="CELL DIVISION PROTEIN FTSQ"/>
    <property type="match status" value="1"/>
</dbReference>
<evidence type="ECO:0000256" key="2">
    <source>
        <dbReference type="ARBA" id="ARBA00022475"/>
    </source>
</evidence>
<gene>
    <name evidence="9" type="primary">ftsQ</name>
    <name evidence="11" type="ORF">I8J34_15010</name>
</gene>
<comment type="subunit">
    <text evidence="9">Part of a complex composed of FtsB, FtsL and FtsQ.</text>
</comment>
<keyword evidence="3 9" id="KW-0997">Cell inner membrane</keyword>
<comment type="caution">
    <text evidence="11">The sequence shown here is derived from an EMBL/GenBank/DDBJ whole genome shotgun (WGS) entry which is preliminary data.</text>
</comment>
<dbReference type="GO" id="GO:0005886">
    <property type="term" value="C:plasma membrane"/>
    <property type="evidence" value="ECO:0007669"/>
    <property type="project" value="UniProtKB-SubCell"/>
</dbReference>
<dbReference type="Pfam" id="PF08478">
    <property type="entry name" value="POTRA_1"/>
    <property type="match status" value="1"/>
</dbReference>